<protein>
    <submittedName>
        <fullName evidence="3">Uncharacterized protein</fullName>
    </submittedName>
</protein>
<sequence length="49" mass="5295">MAPSSFSDGSRHSRHVTTALATPRRAKKSCHSQLITISYKGSDGHISPE</sequence>
<dbReference type="Proteomes" id="UP000095283">
    <property type="component" value="Unplaced"/>
</dbReference>
<evidence type="ECO:0000313" key="3">
    <source>
        <dbReference type="WBParaSite" id="Hba_10672"/>
    </source>
</evidence>
<organism evidence="2 3">
    <name type="scientific">Heterorhabditis bacteriophora</name>
    <name type="common">Entomopathogenic nematode worm</name>
    <dbReference type="NCBI Taxonomy" id="37862"/>
    <lineage>
        <taxon>Eukaryota</taxon>
        <taxon>Metazoa</taxon>
        <taxon>Ecdysozoa</taxon>
        <taxon>Nematoda</taxon>
        <taxon>Chromadorea</taxon>
        <taxon>Rhabditida</taxon>
        <taxon>Rhabditina</taxon>
        <taxon>Rhabditomorpha</taxon>
        <taxon>Strongyloidea</taxon>
        <taxon>Heterorhabditidae</taxon>
        <taxon>Heterorhabditis</taxon>
    </lineage>
</organism>
<name>A0A1I7WZR3_HETBA</name>
<reference evidence="3" key="1">
    <citation type="submission" date="2016-11" db="UniProtKB">
        <authorList>
            <consortium name="WormBaseParasite"/>
        </authorList>
    </citation>
    <scope>IDENTIFICATION</scope>
</reference>
<evidence type="ECO:0000313" key="2">
    <source>
        <dbReference type="Proteomes" id="UP000095283"/>
    </source>
</evidence>
<proteinExistence type="predicted"/>
<accession>A0A1I7WZR3</accession>
<feature type="region of interest" description="Disordered" evidence="1">
    <location>
        <begin position="1"/>
        <end position="33"/>
    </location>
</feature>
<keyword evidence="2" id="KW-1185">Reference proteome</keyword>
<evidence type="ECO:0000256" key="1">
    <source>
        <dbReference type="SAM" id="MobiDB-lite"/>
    </source>
</evidence>
<dbReference type="WBParaSite" id="Hba_10672">
    <property type="protein sequence ID" value="Hba_10672"/>
    <property type="gene ID" value="Hba_10672"/>
</dbReference>
<dbReference type="AlphaFoldDB" id="A0A1I7WZR3"/>